<dbReference type="PATRIC" id="fig|319653.3.peg.253"/>
<accession>A0A0R2JZ08</accession>
<sequence>MWYAKKSNLEKRNMMQRSYLNHTKRLVSSHKQQLFASFLIPLILMSGYFIYRKMAPFGSSSLLTVDLGQQYVDLFAYFRHTILHDPTAFFYSFSKAIGGDMTGTWAYYLMSPFNLILLFFPGKTITSGIFIITVLKYAFSGLTFAILLQKMYPKASWLVPGLSTAYALMGFTVANQLNLIWLDAPILLPLIVLGIEQIFKTGKIRWFVLWLALMLIINYYMAYMICIFSVLYFAFASAHYYTSFKAAFTAFKKFVSGAILSAGFASWLLMPTFYILTQSKVQYTETSVKFKFEYFPFKMLSKLLPGTFNFEQMPSGLPNIFVGAFCLIGFILYFTNRNLKLRERITAGIITLFLLLSLCFQPLDLFWHAMQFPWWYPYRFSFLVCFWIIFLAARYLFSEPSFSTRSLIITTCIFLLGLVYLYLNLTSFKKYVDQSQFFIGCLFVALGLLAFILLKQRPNAAWLITILVILDVFVNACMSLNNLSYVSQSEFGNYTTELDKTISKIQKKDKGFYRIGKTYMRTKDDSMQAAFNGGSHFSSTFETQIPNFMQKIGQPDGDGFVTYSNGTLITDSLLGMKYWSKNIDSNQLGSSVTSTANPTLPALTYRPDLTSYQLVGQDSLTQTYKNPYALSIGFGASSLVKKFDGSNLDTIQYQSQLYSTLAGKTTSKLFTSQNFNEVIFQNINQTTKLTGSVLKKNSLSKPGVVTFKFTPTTNDAYYLTLGQELNPDNATFTINGKTLTQYSPYRNTVVVNFANHSKGKTVTLKIQLKKMSLWLENFTLYHFNQTGFTKLHKQLSTSPLKVTKHNSHQISGNITVSKKNDFLMTTIPYGKGWHAQVDGKSAKIVKVAKTFCGIQLTPGTHKVVLTYWPPYLFLGLIVSLIALLIVSCYLGFKKRSIKK</sequence>
<name>A0A0R2JZ08_9LACO</name>
<evidence type="ECO:0000256" key="1">
    <source>
        <dbReference type="SAM" id="Phobius"/>
    </source>
</evidence>
<reference evidence="2 3" key="1">
    <citation type="journal article" date="2015" name="Genome Announc.">
        <title>Expanding the biotechnology potential of lactobacilli through comparative genomics of 213 strains and associated genera.</title>
        <authorList>
            <person name="Sun Z."/>
            <person name="Harris H.M."/>
            <person name="McCann A."/>
            <person name="Guo C."/>
            <person name="Argimon S."/>
            <person name="Zhang W."/>
            <person name="Yang X."/>
            <person name="Jeffery I.B."/>
            <person name="Cooney J.C."/>
            <person name="Kagawa T.F."/>
            <person name="Liu W."/>
            <person name="Song Y."/>
            <person name="Salvetti E."/>
            <person name="Wrobel A."/>
            <person name="Rasinkangas P."/>
            <person name="Parkhill J."/>
            <person name="Rea M.C."/>
            <person name="O'Sullivan O."/>
            <person name="Ritari J."/>
            <person name="Douillard F.P."/>
            <person name="Paul Ross R."/>
            <person name="Yang R."/>
            <person name="Briner A.E."/>
            <person name="Felis G.E."/>
            <person name="de Vos W.M."/>
            <person name="Barrangou R."/>
            <person name="Klaenhammer T.R."/>
            <person name="Caufield P.W."/>
            <person name="Cui Y."/>
            <person name="Zhang H."/>
            <person name="O'Toole P.W."/>
        </authorList>
    </citation>
    <scope>NUCLEOTIDE SEQUENCE [LARGE SCALE GENOMIC DNA]</scope>
    <source>
        <strain evidence="2 3">DSM 22301</strain>
    </source>
</reference>
<dbReference type="PANTHER" id="PTHR38454">
    <property type="entry name" value="INTEGRAL MEMBRANE PROTEIN-RELATED"/>
    <property type="match status" value="1"/>
</dbReference>
<feature type="transmembrane region" description="Helical" evidence="1">
    <location>
        <begin position="316"/>
        <end position="335"/>
    </location>
</feature>
<dbReference type="EMBL" id="JQBY01000010">
    <property type="protein sequence ID" value="KRN82489.1"/>
    <property type="molecule type" value="Genomic_DNA"/>
</dbReference>
<dbReference type="Proteomes" id="UP000051749">
    <property type="component" value="Unassembled WGS sequence"/>
</dbReference>
<feature type="transmembrane region" description="Helical" evidence="1">
    <location>
        <begin position="179"/>
        <end position="195"/>
    </location>
</feature>
<keyword evidence="1" id="KW-0472">Membrane</keyword>
<feature type="transmembrane region" description="Helical" evidence="1">
    <location>
        <begin position="376"/>
        <end position="397"/>
    </location>
</feature>
<dbReference type="STRING" id="319653.SAMN04487973_10217"/>
<feature type="transmembrane region" description="Helical" evidence="1">
    <location>
        <begin position="128"/>
        <end position="148"/>
    </location>
</feature>
<feature type="transmembrane region" description="Helical" evidence="1">
    <location>
        <begin position="105"/>
        <end position="122"/>
    </location>
</feature>
<comment type="caution">
    <text evidence="2">The sequence shown here is derived from an EMBL/GenBank/DDBJ whole genome shotgun (WGS) entry which is preliminary data.</text>
</comment>
<evidence type="ECO:0008006" key="4">
    <source>
        <dbReference type="Google" id="ProtNLM"/>
    </source>
</evidence>
<dbReference type="Pfam" id="PF09586">
    <property type="entry name" value="YfhO"/>
    <property type="match status" value="1"/>
</dbReference>
<dbReference type="AlphaFoldDB" id="A0A0R2JZ08"/>
<protein>
    <recommendedName>
        <fullName evidence="4">Integral membrane protein</fullName>
    </recommendedName>
</protein>
<dbReference type="PANTHER" id="PTHR38454:SF1">
    <property type="entry name" value="INTEGRAL MEMBRANE PROTEIN"/>
    <property type="match status" value="1"/>
</dbReference>
<proteinExistence type="predicted"/>
<dbReference type="InterPro" id="IPR018580">
    <property type="entry name" value="Uncharacterised_YfhO"/>
</dbReference>
<feature type="transmembrane region" description="Helical" evidence="1">
    <location>
        <begin position="155"/>
        <end position="173"/>
    </location>
</feature>
<keyword evidence="1" id="KW-1133">Transmembrane helix</keyword>
<evidence type="ECO:0000313" key="2">
    <source>
        <dbReference type="EMBL" id="KRN82489.1"/>
    </source>
</evidence>
<feature type="transmembrane region" description="Helical" evidence="1">
    <location>
        <begin position="254"/>
        <end position="276"/>
    </location>
</feature>
<feature type="transmembrane region" description="Helical" evidence="1">
    <location>
        <begin position="435"/>
        <end position="454"/>
    </location>
</feature>
<feature type="transmembrane region" description="Helical" evidence="1">
    <location>
        <begin position="461"/>
        <end position="481"/>
    </location>
</feature>
<gene>
    <name evidence="2" type="ORF">IV87_GL000246</name>
</gene>
<keyword evidence="1" id="KW-0812">Transmembrane</keyword>
<feature type="transmembrane region" description="Helical" evidence="1">
    <location>
        <begin position="404"/>
        <end position="423"/>
    </location>
</feature>
<evidence type="ECO:0000313" key="3">
    <source>
        <dbReference type="Proteomes" id="UP000051749"/>
    </source>
</evidence>
<feature type="transmembrane region" description="Helical" evidence="1">
    <location>
        <begin position="34"/>
        <end position="51"/>
    </location>
</feature>
<feature type="transmembrane region" description="Helical" evidence="1">
    <location>
        <begin position="207"/>
        <end position="234"/>
    </location>
</feature>
<organism evidence="2 3">
    <name type="scientific">Pediococcus ethanolidurans</name>
    <dbReference type="NCBI Taxonomy" id="319653"/>
    <lineage>
        <taxon>Bacteria</taxon>
        <taxon>Bacillati</taxon>
        <taxon>Bacillota</taxon>
        <taxon>Bacilli</taxon>
        <taxon>Lactobacillales</taxon>
        <taxon>Lactobacillaceae</taxon>
        <taxon>Pediococcus</taxon>
    </lineage>
</organism>
<feature type="transmembrane region" description="Helical" evidence="1">
    <location>
        <begin position="347"/>
        <end position="370"/>
    </location>
</feature>
<feature type="transmembrane region" description="Helical" evidence="1">
    <location>
        <begin position="871"/>
        <end position="892"/>
    </location>
</feature>